<gene>
    <name evidence="1" type="ORF">L195_g056270</name>
</gene>
<proteinExistence type="predicted"/>
<dbReference type="Proteomes" id="UP000236291">
    <property type="component" value="Unassembled WGS sequence"/>
</dbReference>
<sequence>MEKEELKLRMGNKEQLIHIQKGKNDWCCRIDEREPKTPGWRMKVTMEELEAGLAKIELKKKPCPMIDIVDVKKEDLWVRRWGRFRKVAVRSKPGVNEVKIKKPERCNIKLKFKKVIDHSKVE</sequence>
<evidence type="ECO:0000313" key="2">
    <source>
        <dbReference type="Proteomes" id="UP000236291"/>
    </source>
</evidence>
<protein>
    <submittedName>
        <fullName evidence="1">Uncharacterized protein</fullName>
    </submittedName>
</protein>
<reference evidence="1 2" key="2">
    <citation type="journal article" date="2017" name="Front. Plant Sci.">
        <title>Gene Classification and Mining of Molecular Markers Useful in Red Clover (Trifolium pratense) Breeding.</title>
        <authorList>
            <person name="Istvanek J."/>
            <person name="Dluhosova J."/>
            <person name="Dluhos P."/>
            <person name="Patkova L."/>
            <person name="Nedelnik J."/>
            <person name="Repkova J."/>
        </authorList>
    </citation>
    <scope>NUCLEOTIDE SEQUENCE [LARGE SCALE GENOMIC DNA]</scope>
    <source>
        <strain evidence="2">cv. Tatra</strain>
        <tissue evidence="1">Young leaves</tissue>
    </source>
</reference>
<dbReference type="EMBL" id="ASHM01105952">
    <property type="protein sequence ID" value="PNX68621.1"/>
    <property type="molecule type" value="Genomic_DNA"/>
</dbReference>
<comment type="caution">
    <text evidence="1">The sequence shown here is derived from an EMBL/GenBank/DDBJ whole genome shotgun (WGS) entry which is preliminary data.</text>
</comment>
<accession>A0A2K3KQR7</accession>
<organism evidence="1 2">
    <name type="scientific">Trifolium pratense</name>
    <name type="common">Red clover</name>
    <dbReference type="NCBI Taxonomy" id="57577"/>
    <lineage>
        <taxon>Eukaryota</taxon>
        <taxon>Viridiplantae</taxon>
        <taxon>Streptophyta</taxon>
        <taxon>Embryophyta</taxon>
        <taxon>Tracheophyta</taxon>
        <taxon>Spermatophyta</taxon>
        <taxon>Magnoliopsida</taxon>
        <taxon>eudicotyledons</taxon>
        <taxon>Gunneridae</taxon>
        <taxon>Pentapetalae</taxon>
        <taxon>rosids</taxon>
        <taxon>fabids</taxon>
        <taxon>Fabales</taxon>
        <taxon>Fabaceae</taxon>
        <taxon>Papilionoideae</taxon>
        <taxon>50 kb inversion clade</taxon>
        <taxon>NPAAA clade</taxon>
        <taxon>Hologalegina</taxon>
        <taxon>IRL clade</taxon>
        <taxon>Trifolieae</taxon>
        <taxon>Trifolium</taxon>
    </lineage>
</organism>
<evidence type="ECO:0000313" key="1">
    <source>
        <dbReference type="EMBL" id="PNX68621.1"/>
    </source>
</evidence>
<dbReference type="AlphaFoldDB" id="A0A2K3KQR7"/>
<name>A0A2K3KQR7_TRIPR</name>
<feature type="non-terminal residue" evidence="1">
    <location>
        <position position="122"/>
    </location>
</feature>
<reference evidence="1 2" key="1">
    <citation type="journal article" date="2014" name="Am. J. Bot.">
        <title>Genome assembly and annotation for red clover (Trifolium pratense; Fabaceae).</title>
        <authorList>
            <person name="Istvanek J."/>
            <person name="Jaros M."/>
            <person name="Krenek A."/>
            <person name="Repkova J."/>
        </authorList>
    </citation>
    <scope>NUCLEOTIDE SEQUENCE [LARGE SCALE GENOMIC DNA]</scope>
    <source>
        <strain evidence="2">cv. Tatra</strain>
        <tissue evidence="1">Young leaves</tissue>
    </source>
</reference>